<keyword evidence="2" id="KW-0472">Membrane</keyword>
<reference evidence="3 4" key="1">
    <citation type="journal article" date="2019" name="Int. J. Syst. Evol. Microbiol.">
        <title>The Global Catalogue of Microorganisms (GCM) 10K type strain sequencing project: providing services to taxonomists for standard genome sequencing and annotation.</title>
        <authorList>
            <consortium name="The Broad Institute Genomics Platform"/>
            <consortium name="The Broad Institute Genome Sequencing Center for Infectious Disease"/>
            <person name="Wu L."/>
            <person name="Ma J."/>
        </authorList>
    </citation>
    <scope>NUCLEOTIDE SEQUENCE [LARGE SCALE GENOMIC DNA]</scope>
    <source>
        <strain evidence="3 4">JCM 13004</strain>
    </source>
</reference>
<gene>
    <name evidence="3" type="ORF">GCM10009665_18070</name>
</gene>
<evidence type="ECO:0000313" key="3">
    <source>
        <dbReference type="EMBL" id="GAA1227985.1"/>
    </source>
</evidence>
<feature type="transmembrane region" description="Helical" evidence="2">
    <location>
        <begin position="32"/>
        <end position="52"/>
    </location>
</feature>
<keyword evidence="2" id="KW-0812">Transmembrane</keyword>
<protein>
    <recommendedName>
        <fullName evidence="5">Integral membrane protein</fullName>
    </recommendedName>
</protein>
<dbReference type="EMBL" id="BAAALF010000021">
    <property type="protein sequence ID" value="GAA1227985.1"/>
    <property type="molecule type" value="Genomic_DNA"/>
</dbReference>
<keyword evidence="4" id="KW-1185">Reference proteome</keyword>
<comment type="caution">
    <text evidence="3">The sequence shown here is derived from an EMBL/GenBank/DDBJ whole genome shotgun (WGS) entry which is preliminary data.</text>
</comment>
<evidence type="ECO:0000256" key="1">
    <source>
        <dbReference type="SAM" id="MobiDB-lite"/>
    </source>
</evidence>
<keyword evidence="2" id="KW-1133">Transmembrane helix</keyword>
<sequence>MPLPDDQPHTRTRLPVGEQPSLQPSGRQPRPLRTLLTILLVVTLLVLAISIANSGKSVTGADGSGTPGARGSAAPLPPGGSAPTAPSGDQPVAGTSNGVGVGYPHTEQGAQSAAANYAVALGGTDMLKADGRRTILAAIADPGASADLQSRLDQAITPDVLSGYGLDAQAQAPKGLTFVSRAVPIGTRTDGYTADTTKALVWCMGLGGLAGESSTKPVTANWYTLTLSLHWTGSDWKLTDVSRQAGPAPVPADQQAATAQEITGAVQQFGGFRYAR</sequence>
<proteinExistence type="predicted"/>
<feature type="region of interest" description="Disordered" evidence="1">
    <location>
        <begin position="56"/>
        <end position="106"/>
    </location>
</feature>
<evidence type="ECO:0008006" key="5">
    <source>
        <dbReference type="Google" id="ProtNLM"/>
    </source>
</evidence>
<organism evidence="3 4">
    <name type="scientific">Kitasatospora nipponensis</name>
    <dbReference type="NCBI Taxonomy" id="258049"/>
    <lineage>
        <taxon>Bacteria</taxon>
        <taxon>Bacillati</taxon>
        <taxon>Actinomycetota</taxon>
        <taxon>Actinomycetes</taxon>
        <taxon>Kitasatosporales</taxon>
        <taxon>Streptomycetaceae</taxon>
        <taxon>Kitasatospora</taxon>
    </lineage>
</organism>
<dbReference type="RefSeq" id="WP_344440734.1">
    <property type="nucleotide sequence ID" value="NZ_BAAALF010000021.1"/>
</dbReference>
<feature type="region of interest" description="Disordered" evidence="1">
    <location>
        <begin position="1"/>
        <end position="29"/>
    </location>
</feature>
<evidence type="ECO:0000256" key="2">
    <source>
        <dbReference type="SAM" id="Phobius"/>
    </source>
</evidence>
<name>A0ABN1W266_9ACTN</name>
<dbReference type="Proteomes" id="UP001500037">
    <property type="component" value="Unassembled WGS sequence"/>
</dbReference>
<evidence type="ECO:0000313" key="4">
    <source>
        <dbReference type="Proteomes" id="UP001500037"/>
    </source>
</evidence>
<accession>A0ABN1W266</accession>